<feature type="region of interest" description="Disordered" evidence="1">
    <location>
        <begin position="117"/>
        <end position="138"/>
    </location>
</feature>
<evidence type="ECO:0000256" key="1">
    <source>
        <dbReference type="SAM" id="MobiDB-lite"/>
    </source>
</evidence>
<evidence type="ECO:0000313" key="2">
    <source>
        <dbReference type="EMBL" id="VDP92272.1"/>
    </source>
</evidence>
<dbReference type="Proteomes" id="UP000272942">
    <property type="component" value="Unassembled WGS sequence"/>
</dbReference>
<keyword evidence="3" id="KW-1185">Reference proteome</keyword>
<accession>A0A3P8GT87</accession>
<dbReference type="AlphaFoldDB" id="A0A3P8GT87"/>
<dbReference type="EMBL" id="UZAN01059179">
    <property type="protein sequence ID" value="VDP92272.1"/>
    <property type="molecule type" value="Genomic_DNA"/>
</dbReference>
<sequence>MSLRLDAIDDDQLADSDVPMTESDHEDVDDVNEDHENGDGNDGDEASEEHQQTTLSEAEIKRRADVVRQMLSEELSSGGGPLGSLNSLKVHGSESEWSKAIVGHGSDLSSLRVQLSVSDSRQLRDGGNGRGQAGLVPS</sequence>
<organism evidence="2 3">
    <name type="scientific">Echinostoma caproni</name>
    <dbReference type="NCBI Taxonomy" id="27848"/>
    <lineage>
        <taxon>Eukaryota</taxon>
        <taxon>Metazoa</taxon>
        <taxon>Spiralia</taxon>
        <taxon>Lophotrochozoa</taxon>
        <taxon>Platyhelminthes</taxon>
        <taxon>Trematoda</taxon>
        <taxon>Digenea</taxon>
        <taxon>Plagiorchiida</taxon>
        <taxon>Echinostomata</taxon>
        <taxon>Echinostomatoidea</taxon>
        <taxon>Echinostomatidae</taxon>
        <taxon>Echinostoma</taxon>
    </lineage>
</organism>
<feature type="compositionally biased region" description="Acidic residues" evidence="1">
    <location>
        <begin position="24"/>
        <end position="33"/>
    </location>
</feature>
<gene>
    <name evidence="2" type="ORF">ECPE_LOCUS15000</name>
</gene>
<protein>
    <submittedName>
        <fullName evidence="2">Uncharacterized protein</fullName>
    </submittedName>
</protein>
<name>A0A3P8GT87_9TREM</name>
<feature type="region of interest" description="Disordered" evidence="1">
    <location>
        <begin position="1"/>
        <end position="94"/>
    </location>
</feature>
<reference evidence="2 3" key="1">
    <citation type="submission" date="2018-11" db="EMBL/GenBank/DDBJ databases">
        <authorList>
            <consortium name="Pathogen Informatics"/>
        </authorList>
    </citation>
    <scope>NUCLEOTIDE SEQUENCE [LARGE SCALE GENOMIC DNA]</scope>
    <source>
        <strain evidence="2 3">Egypt</strain>
    </source>
</reference>
<evidence type="ECO:0000313" key="3">
    <source>
        <dbReference type="Proteomes" id="UP000272942"/>
    </source>
</evidence>
<proteinExistence type="predicted"/>